<dbReference type="GO" id="GO:0004601">
    <property type="term" value="F:peroxidase activity"/>
    <property type="evidence" value="ECO:0007669"/>
    <property type="project" value="UniProtKB-KW"/>
</dbReference>
<keyword evidence="2 9" id="KW-0575">Peroxidase</keyword>
<dbReference type="PANTHER" id="PTHR33577">
    <property type="entry name" value="STERIGMATOCYSTIN BIOSYNTHESIS PEROXIDASE STCC-RELATED"/>
    <property type="match status" value="1"/>
</dbReference>
<keyword evidence="4" id="KW-0479">Metal-binding</keyword>
<dbReference type="EC" id="1.11.2.1" evidence="9"/>
<dbReference type="Pfam" id="PF01328">
    <property type="entry name" value="Peroxidase_2"/>
    <property type="match status" value="1"/>
</dbReference>
<gene>
    <name evidence="9" type="ORF">EVG20_g19</name>
</gene>
<dbReference type="PANTHER" id="PTHR33577:SF9">
    <property type="entry name" value="PEROXIDASE STCC"/>
    <property type="match status" value="1"/>
</dbReference>
<accession>A0A4Y9ZDW9</accession>
<keyword evidence="3" id="KW-0349">Heme</keyword>
<dbReference type="InterPro" id="IPR036851">
    <property type="entry name" value="Chloroperoxidase-like_sf"/>
</dbReference>
<comment type="caution">
    <text evidence="9">The sequence shown here is derived from an EMBL/GenBank/DDBJ whole genome shotgun (WGS) entry which is preliminary data.</text>
</comment>
<evidence type="ECO:0000256" key="6">
    <source>
        <dbReference type="ARBA" id="ARBA00023004"/>
    </source>
</evidence>
<keyword evidence="10" id="KW-1185">Reference proteome</keyword>
<evidence type="ECO:0000259" key="8">
    <source>
        <dbReference type="PROSITE" id="PS51405"/>
    </source>
</evidence>
<dbReference type="AlphaFoldDB" id="A0A4Y9ZDW9"/>
<dbReference type="PROSITE" id="PS51405">
    <property type="entry name" value="HEME_HALOPEROXIDASE"/>
    <property type="match status" value="1"/>
</dbReference>
<name>A0A4Y9ZDW9_9AGAM</name>
<reference evidence="9 10" key="1">
    <citation type="submission" date="2019-02" db="EMBL/GenBank/DDBJ databases">
        <title>Genome sequencing of the rare red list fungi Dentipellis fragilis.</title>
        <authorList>
            <person name="Buettner E."/>
            <person name="Kellner H."/>
        </authorList>
    </citation>
    <scope>NUCLEOTIDE SEQUENCE [LARGE SCALE GENOMIC DNA]</scope>
    <source>
        <strain evidence="9 10">DSM 105465</strain>
    </source>
</reference>
<feature type="domain" description="Heme haloperoxidase family profile" evidence="8">
    <location>
        <begin position="6"/>
        <end position="221"/>
    </location>
</feature>
<evidence type="ECO:0000256" key="3">
    <source>
        <dbReference type="ARBA" id="ARBA00022617"/>
    </source>
</evidence>
<keyword evidence="5 9" id="KW-0560">Oxidoreductase</keyword>
<evidence type="ECO:0000313" key="10">
    <source>
        <dbReference type="Proteomes" id="UP000298327"/>
    </source>
</evidence>
<dbReference type="GO" id="GO:0046872">
    <property type="term" value="F:metal ion binding"/>
    <property type="evidence" value="ECO:0007669"/>
    <property type="project" value="UniProtKB-KW"/>
</dbReference>
<evidence type="ECO:0000256" key="1">
    <source>
        <dbReference type="ARBA" id="ARBA00001970"/>
    </source>
</evidence>
<dbReference type="InterPro" id="IPR000028">
    <property type="entry name" value="Chloroperoxidase"/>
</dbReference>
<keyword evidence="6" id="KW-0408">Iron</keyword>
<protein>
    <submittedName>
        <fullName evidence="9">Heme-thiolate peroxidase</fullName>
        <ecNumber evidence="9">1.11.2.1</ecNumber>
    </submittedName>
</protein>
<comment type="similarity">
    <text evidence="7">Belongs to the chloroperoxidase family.</text>
</comment>
<evidence type="ECO:0000256" key="4">
    <source>
        <dbReference type="ARBA" id="ARBA00022723"/>
    </source>
</evidence>
<evidence type="ECO:0000256" key="5">
    <source>
        <dbReference type="ARBA" id="ARBA00023002"/>
    </source>
</evidence>
<dbReference type="Proteomes" id="UP000298327">
    <property type="component" value="Unassembled WGS sequence"/>
</dbReference>
<proteinExistence type="inferred from homology"/>
<dbReference type="Gene3D" id="1.10.489.10">
    <property type="entry name" value="Chloroperoxidase-like"/>
    <property type="match status" value="1"/>
</dbReference>
<evidence type="ECO:0000256" key="7">
    <source>
        <dbReference type="ARBA" id="ARBA00025795"/>
    </source>
</evidence>
<dbReference type="OrthoDB" id="407298at2759"/>
<dbReference type="EMBL" id="SEOQ01000001">
    <property type="protein sequence ID" value="TFY72975.1"/>
    <property type="molecule type" value="Genomic_DNA"/>
</dbReference>
<dbReference type="STRING" id="205917.A0A4Y9ZDW9"/>
<sequence length="223" mass="24246">MTHNLQPHAFVPPTSSDSRSPCPALNALANHSYLAHDGRSLSALDLIRGLREGYNISLPLAALLSIVGVVTCGNGWRADLEDFAKHDRIEHDGSLTHADAQPGDRYAPIAVDESLLQHLLDVSSDARGLSFEDLVKGRAARDDSLAKPLGLIHAAIARGEVALTFETFRGDGEFVPKQSIQQWFGEDRLPDGWTRPSHSVGLSHTTKRVQEVGTLCKQLSKTE</sequence>
<evidence type="ECO:0000313" key="9">
    <source>
        <dbReference type="EMBL" id="TFY72975.1"/>
    </source>
</evidence>
<organism evidence="9 10">
    <name type="scientific">Dentipellis fragilis</name>
    <dbReference type="NCBI Taxonomy" id="205917"/>
    <lineage>
        <taxon>Eukaryota</taxon>
        <taxon>Fungi</taxon>
        <taxon>Dikarya</taxon>
        <taxon>Basidiomycota</taxon>
        <taxon>Agaricomycotina</taxon>
        <taxon>Agaricomycetes</taxon>
        <taxon>Russulales</taxon>
        <taxon>Hericiaceae</taxon>
        <taxon>Dentipellis</taxon>
    </lineage>
</organism>
<evidence type="ECO:0000256" key="2">
    <source>
        <dbReference type="ARBA" id="ARBA00022559"/>
    </source>
</evidence>
<dbReference type="SUPFAM" id="SSF47571">
    <property type="entry name" value="Cloroperoxidase"/>
    <property type="match status" value="1"/>
</dbReference>
<comment type="cofactor">
    <cofactor evidence="1">
        <name>heme b</name>
        <dbReference type="ChEBI" id="CHEBI:60344"/>
    </cofactor>
</comment>